<feature type="modified residue" description="Phosphocysteine; by EIIA" evidence="7">
    <location>
        <position position="7"/>
    </location>
</feature>
<name>A0AAW7JRV3_9ACTN</name>
<dbReference type="InterPro" id="IPR003501">
    <property type="entry name" value="PTS_EIIB_2/3"/>
</dbReference>
<dbReference type="InterPro" id="IPR051819">
    <property type="entry name" value="PTS_sugar-specific_EIIB"/>
</dbReference>
<evidence type="ECO:0000256" key="5">
    <source>
        <dbReference type="ARBA" id="ARBA00022683"/>
    </source>
</evidence>
<dbReference type="RefSeq" id="WP_204564124.1">
    <property type="nucleotide sequence ID" value="NZ_JAUEIR010000004.1"/>
</dbReference>
<keyword evidence="3 9" id="KW-0762">Sugar transport</keyword>
<dbReference type="GO" id="GO:0016301">
    <property type="term" value="F:kinase activity"/>
    <property type="evidence" value="ECO:0007669"/>
    <property type="project" value="UniProtKB-KW"/>
</dbReference>
<dbReference type="CDD" id="cd05564">
    <property type="entry name" value="PTS_IIB_chitobiose_lichenan"/>
    <property type="match status" value="1"/>
</dbReference>
<evidence type="ECO:0000256" key="1">
    <source>
        <dbReference type="ARBA" id="ARBA00022448"/>
    </source>
</evidence>
<dbReference type="Gene3D" id="3.40.50.2300">
    <property type="match status" value="1"/>
</dbReference>
<evidence type="ECO:0000256" key="3">
    <source>
        <dbReference type="ARBA" id="ARBA00022597"/>
    </source>
</evidence>
<accession>A0AAW7JRV3</accession>
<dbReference type="PANTHER" id="PTHR34581:SF2">
    <property type="entry name" value="PTS SYSTEM N,N'-DIACETYLCHITOBIOSE-SPECIFIC EIIB COMPONENT"/>
    <property type="match status" value="1"/>
</dbReference>
<gene>
    <name evidence="9" type="ORF">QVN40_05385</name>
</gene>
<evidence type="ECO:0000256" key="2">
    <source>
        <dbReference type="ARBA" id="ARBA00022553"/>
    </source>
</evidence>
<protein>
    <submittedName>
        <fullName evidence="9">PTS sugar transporter subunit IIB</fullName>
        <ecNumber evidence="9">2.7.1.-</ecNumber>
    </submittedName>
</protein>
<evidence type="ECO:0000256" key="4">
    <source>
        <dbReference type="ARBA" id="ARBA00022679"/>
    </source>
</evidence>
<dbReference type="InterPro" id="IPR036095">
    <property type="entry name" value="PTS_EIIB-like_sf"/>
</dbReference>
<sequence>MKVLLVCAAGMSTSMLMKKMEAYAKDNGIDLEIAARSFSELKNPADDGYDCILIGPQISYQKDKVVAKAQGLPVDIIPMKDYGRQNCPAIFEQIDKILA</sequence>
<organism evidence="9 10">
    <name type="scientific">Collinsella ihumii</name>
    <dbReference type="NCBI Taxonomy" id="1720204"/>
    <lineage>
        <taxon>Bacteria</taxon>
        <taxon>Bacillati</taxon>
        <taxon>Actinomycetota</taxon>
        <taxon>Coriobacteriia</taxon>
        <taxon>Coriobacteriales</taxon>
        <taxon>Coriobacteriaceae</taxon>
        <taxon>Collinsella</taxon>
    </lineage>
</organism>
<dbReference type="PROSITE" id="PS51100">
    <property type="entry name" value="PTS_EIIB_TYPE_3"/>
    <property type="match status" value="1"/>
</dbReference>
<dbReference type="GO" id="GO:0008982">
    <property type="term" value="F:protein-N(PI)-phosphohistidine-sugar phosphotransferase activity"/>
    <property type="evidence" value="ECO:0007669"/>
    <property type="project" value="InterPro"/>
</dbReference>
<dbReference type="Pfam" id="PF02302">
    <property type="entry name" value="PTS_IIB"/>
    <property type="match status" value="1"/>
</dbReference>
<evidence type="ECO:0000256" key="7">
    <source>
        <dbReference type="PROSITE-ProRule" id="PRU00423"/>
    </source>
</evidence>
<keyword evidence="4 9" id="KW-0808">Transferase</keyword>
<evidence type="ECO:0000313" key="10">
    <source>
        <dbReference type="Proteomes" id="UP001168505"/>
    </source>
</evidence>
<reference evidence="9" key="1">
    <citation type="submission" date="2023-06" db="EMBL/GenBank/DDBJ databases">
        <authorList>
            <person name="Zeman M."/>
            <person name="Kubasova T."/>
            <person name="Jahodarova E."/>
            <person name="Nykrynova M."/>
            <person name="Rychlik I."/>
        </authorList>
    </citation>
    <scope>NUCLEOTIDE SEQUENCE</scope>
    <source>
        <strain evidence="9">15_COKtk</strain>
    </source>
</reference>
<keyword evidence="5" id="KW-0598">Phosphotransferase system</keyword>
<dbReference type="EMBL" id="JAUEIR010000004">
    <property type="protein sequence ID" value="MDN0069137.1"/>
    <property type="molecule type" value="Genomic_DNA"/>
</dbReference>
<feature type="domain" description="PTS EIIB type-3" evidence="8">
    <location>
        <begin position="1"/>
        <end position="99"/>
    </location>
</feature>
<reference evidence="9" key="2">
    <citation type="submission" date="2023-08" db="EMBL/GenBank/DDBJ databases">
        <title>Identification and characterization of horizontal gene transfer across gut microbiota members of farm animals based on homology search.</title>
        <authorList>
            <person name="Schwarzerova J."/>
            <person name="Nykrynova M."/>
            <person name="Jureckova K."/>
            <person name="Cejkova D."/>
            <person name="Rychlik I."/>
        </authorList>
    </citation>
    <scope>NUCLEOTIDE SEQUENCE</scope>
    <source>
        <strain evidence="9">15_COKtk</strain>
    </source>
</reference>
<keyword evidence="6" id="KW-0418">Kinase</keyword>
<dbReference type="AlphaFoldDB" id="A0AAW7JRV3"/>
<evidence type="ECO:0000313" key="9">
    <source>
        <dbReference type="EMBL" id="MDN0069137.1"/>
    </source>
</evidence>
<dbReference type="SUPFAM" id="SSF52794">
    <property type="entry name" value="PTS system IIB component-like"/>
    <property type="match status" value="1"/>
</dbReference>
<evidence type="ECO:0000256" key="6">
    <source>
        <dbReference type="ARBA" id="ARBA00022777"/>
    </source>
</evidence>
<comment type="caution">
    <text evidence="9">The sequence shown here is derived from an EMBL/GenBank/DDBJ whole genome shotgun (WGS) entry which is preliminary data.</text>
</comment>
<dbReference type="GO" id="GO:0009401">
    <property type="term" value="P:phosphoenolpyruvate-dependent sugar phosphotransferase system"/>
    <property type="evidence" value="ECO:0007669"/>
    <property type="project" value="UniProtKB-KW"/>
</dbReference>
<evidence type="ECO:0000259" key="8">
    <source>
        <dbReference type="PROSITE" id="PS51100"/>
    </source>
</evidence>
<keyword evidence="1" id="KW-0813">Transport</keyword>
<dbReference type="PANTHER" id="PTHR34581">
    <property type="entry name" value="PTS SYSTEM N,N'-DIACETYLCHITOBIOSE-SPECIFIC EIIB COMPONENT"/>
    <property type="match status" value="1"/>
</dbReference>
<proteinExistence type="predicted"/>
<dbReference type="Proteomes" id="UP001168505">
    <property type="component" value="Unassembled WGS sequence"/>
</dbReference>
<dbReference type="InterPro" id="IPR013012">
    <property type="entry name" value="PTS_EIIB_3"/>
</dbReference>
<keyword evidence="2" id="KW-0597">Phosphoprotein</keyword>
<dbReference type="EC" id="2.7.1.-" evidence="9"/>